<evidence type="ECO:0000256" key="3">
    <source>
        <dbReference type="ARBA" id="ARBA00023172"/>
    </source>
</evidence>
<dbReference type="InterPro" id="IPR002104">
    <property type="entry name" value="Integrase_catalytic"/>
</dbReference>
<evidence type="ECO:0000256" key="4">
    <source>
        <dbReference type="PROSITE-ProRule" id="PRU01248"/>
    </source>
</evidence>
<reference evidence="7 8" key="1">
    <citation type="journal article" date="2020" name="ISME J.">
        <title>Comparative genomics reveals insights into cyanobacterial evolution and habitat adaptation.</title>
        <authorList>
            <person name="Chen M.Y."/>
            <person name="Teng W.K."/>
            <person name="Zhao L."/>
            <person name="Hu C.X."/>
            <person name="Zhou Y.K."/>
            <person name="Han B.P."/>
            <person name="Song L.R."/>
            <person name="Shu W.S."/>
        </authorList>
    </citation>
    <scope>NUCLEOTIDE SEQUENCE [LARGE SCALE GENOMIC DNA]</scope>
    <source>
        <strain evidence="7 8">FACHB-838</strain>
    </source>
</reference>
<evidence type="ECO:0000259" key="5">
    <source>
        <dbReference type="PROSITE" id="PS51898"/>
    </source>
</evidence>
<dbReference type="Gene3D" id="1.10.150.130">
    <property type="match status" value="1"/>
</dbReference>
<comment type="caution">
    <text evidence="7">The sequence shown here is derived from an EMBL/GenBank/DDBJ whole genome shotgun (WGS) entry which is preliminary data.</text>
</comment>
<evidence type="ECO:0000256" key="1">
    <source>
        <dbReference type="ARBA" id="ARBA00008857"/>
    </source>
</evidence>
<dbReference type="PROSITE" id="PS51898">
    <property type="entry name" value="TYR_RECOMBINASE"/>
    <property type="match status" value="1"/>
</dbReference>
<feature type="domain" description="Core-binding (CB)" evidence="6">
    <location>
        <begin position="1"/>
        <end position="73"/>
    </location>
</feature>
<dbReference type="InterPro" id="IPR044068">
    <property type="entry name" value="CB"/>
</dbReference>
<dbReference type="PANTHER" id="PTHR30349:SF64">
    <property type="entry name" value="PROPHAGE INTEGRASE INTD-RELATED"/>
    <property type="match status" value="1"/>
</dbReference>
<keyword evidence="2 4" id="KW-0238">DNA-binding</keyword>
<proteinExistence type="inferred from homology"/>
<dbReference type="PROSITE" id="PS51900">
    <property type="entry name" value="CB"/>
    <property type="match status" value="1"/>
</dbReference>
<dbReference type="EMBL" id="JACJSI010000063">
    <property type="protein sequence ID" value="MBD2532604.1"/>
    <property type="molecule type" value="Genomic_DNA"/>
</dbReference>
<evidence type="ECO:0000313" key="7">
    <source>
        <dbReference type="EMBL" id="MBD2532604.1"/>
    </source>
</evidence>
<keyword evidence="3" id="KW-0233">DNA recombination</keyword>
<dbReference type="InterPro" id="IPR010998">
    <property type="entry name" value="Integrase_recombinase_N"/>
</dbReference>
<accession>A0ABR8DW36</accession>
<dbReference type="SUPFAM" id="SSF56349">
    <property type="entry name" value="DNA breaking-rejoining enzymes"/>
    <property type="match status" value="1"/>
</dbReference>
<evidence type="ECO:0000313" key="8">
    <source>
        <dbReference type="Proteomes" id="UP000623440"/>
    </source>
</evidence>
<dbReference type="InterPro" id="IPR050090">
    <property type="entry name" value="Tyrosine_recombinase_XerCD"/>
</dbReference>
<dbReference type="Pfam" id="PF00589">
    <property type="entry name" value="Phage_integrase"/>
    <property type="match status" value="1"/>
</dbReference>
<protein>
    <submittedName>
        <fullName evidence="7">Tyrosine-type recombinase/integrase</fullName>
    </submittedName>
</protein>
<dbReference type="Gene3D" id="1.10.443.10">
    <property type="entry name" value="Intergrase catalytic core"/>
    <property type="match status" value="1"/>
</dbReference>
<dbReference type="PANTHER" id="PTHR30349">
    <property type="entry name" value="PHAGE INTEGRASE-RELATED"/>
    <property type="match status" value="1"/>
</dbReference>
<comment type="similarity">
    <text evidence="1">Belongs to the 'phage' integrase family.</text>
</comment>
<name>A0ABR8DW36_9NOSO</name>
<evidence type="ECO:0000259" key="6">
    <source>
        <dbReference type="PROSITE" id="PS51900"/>
    </source>
</evidence>
<dbReference type="InterPro" id="IPR011010">
    <property type="entry name" value="DNA_brk_join_enz"/>
</dbReference>
<evidence type="ECO:0000256" key="2">
    <source>
        <dbReference type="ARBA" id="ARBA00023125"/>
    </source>
</evidence>
<gene>
    <name evidence="7" type="ORF">H6G97_24665</name>
</gene>
<keyword evidence="8" id="KW-1185">Reference proteome</keyword>
<sequence>MTELVEEWLDVHHGKTRASYHNTIRKFLTFICVDAIADIQIRHVRDWLDFLQEADTTKVKHLNILKAFFSYVTSLEKPPLTRSPIPKQFKLPKPKDTLVERILTPSDVDAMIAATTDKRNRLILKTLYLTGIRVSELCGLRWKDAIASRSGGGQINVYGKGGRTRRVHVPQSLWVELMALRSEALKDAPVFASATGRPLAPSHIDRVVKRAAAAAELENAMNVSAHWFRHSHATHALDEGVPVHLVQATLGHTSLDTTSKYLHVSPDRSSGEVLVKRWSEPF</sequence>
<feature type="domain" description="Tyr recombinase" evidence="5">
    <location>
        <begin position="98"/>
        <end position="274"/>
    </location>
</feature>
<dbReference type="InterPro" id="IPR013762">
    <property type="entry name" value="Integrase-like_cat_sf"/>
</dbReference>
<dbReference type="Proteomes" id="UP000623440">
    <property type="component" value="Unassembled WGS sequence"/>
</dbReference>
<organism evidence="7 8">
    <name type="scientific">Nostoc flagelliforme FACHB-838</name>
    <dbReference type="NCBI Taxonomy" id="2692904"/>
    <lineage>
        <taxon>Bacteria</taxon>
        <taxon>Bacillati</taxon>
        <taxon>Cyanobacteriota</taxon>
        <taxon>Cyanophyceae</taxon>
        <taxon>Nostocales</taxon>
        <taxon>Nostocaceae</taxon>
        <taxon>Nostoc</taxon>
    </lineage>
</organism>